<feature type="transmembrane region" description="Helical" evidence="1">
    <location>
        <begin position="122"/>
        <end position="142"/>
    </location>
</feature>
<dbReference type="RefSeq" id="WP_138853446.1">
    <property type="nucleotide sequence ID" value="NZ_CP040710.1"/>
</dbReference>
<evidence type="ECO:0000313" key="4">
    <source>
        <dbReference type="Proteomes" id="UP000310017"/>
    </source>
</evidence>
<evidence type="ECO:0000256" key="1">
    <source>
        <dbReference type="SAM" id="Phobius"/>
    </source>
</evidence>
<feature type="transmembrane region" description="Helical" evidence="1">
    <location>
        <begin position="9"/>
        <end position="30"/>
    </location>
</feature>
<dbReference type="PANTHER" id="PTHR34220">
    <property type="entry name" value="SENSOR HISTIDINE KINASE YPDA"/>
    <property type="match status" value="1"/>
</dbReference>
<evidence type="ECO:0000259" key="2">
    <source>
        <dbReference type="Pfam" id="PF06580"/>
    </source>
</evidence>
<proteinExistence type="predicted"/>
<feature type="transmembrane region" description="Helical" evidence="1">
    <location>
        <begin position="77"/>
        <end position="102"/>
    </location>
</feature>
<keyword evidence="4" id="KW-1185">Reference proteome</keyword>
<dbReference type="InterPro" id="IPR050640">
    <property type="entry name" value="Bact_2-comp_sensor_kinase"/>
</dbReference>
<accession>A0A5B7SRB6</accession>
<dbReference type="OrthoDB" id="1426204at2"/>
<keyword evidence="1" id="KW-0812">Transmembrane</keyword>
<evidence type="ECO:0000313" key="3">
    <source>
        <dbReference type="EMBL" id="QCX01107.1"/>
    </source>
</evidence>
<name>A0A5B7SRB6_9FLAO</name>
<dbReference type="GO" id="GO:0000155">
    <property type="term" value="F:phosphorelay sensor kinase activity"/>
    <property type="evidence" value="ECO:0007669"/>
    <property type="project" value="InterPro"/>
</dbReference>
<dbReference type="EMBL" id="CP040710">
    <property type="protein sequence ID" value="QCX01107.1"/>
    <property type="molecule type" value="Genomic_DNA"/>
</dbReference>
<dbReference type="KEGG" id="asag:FGM00_13645"/>
<feature type="transmembrane region" description="Helical" evidence="1">
    <location>
        <begin position="36"/>
        <end position="56"/>
    </location>
</feature>
<dbReference type="AlphaFoldDB" id="A0A5B7SRB6"/>
<dbReference type="Proteomes" id="UP000310017">
    <property type="component" value="Chromosome"/>
</dbReference>
<organism evidence="3 4">
    <name type="scientific">Aggregatimonas sangjinii</name>
    <dbReference type="NCBI Taxonomy" id="2583587"/>
    <lineage>
        <taxon>Bacteria</taxon>
        <taxon>Pseudomonadati</taxon>
        <taxon>Bacteroidota</taxon>
        <taxon>Flavobacteriia</taxon>
        <taxon>Flavobacteriales</taxon>
        <taxon>Flavobacteriaceae</taxon>
        <taxon>Aggregatimonas</taxon>
    </lineage>
</organism>
<protein>
    <recommendedName>
        <fullName evidence="2">Signal transduction histidine kinase internal region domain-containing protein</fullName>
    </recommendedName>
</protein>
<sequence>MLKFLKKNLFWIIQFVGWGALGLIPVFSGGPNQHPLLAISIFLATLLSGLITTSVLRWFLKRFVGMPEIRFRKIAMIFGAIMVSAVLWLLLLYIFGFISGYILQSLGLPEEPPSSKKLLAKLILFAVGFVMICVWTGLYFGIKIIRKYNAERIERLKLREEVKKAQLNTLKGHINVQFMIATLKKLKKLMLIEIPESRTLLTQLSELLRYSLTKNSVDRVALTDEIEMVENYVRLSFFDHPEKLKATYQLPEGSQLSSLDVPPMLIVTLTELFIKQIALSGSSSKISFQIIVDDADLKVFLTSNIKTVTSTKSDFLKQKLEQRLYLLFGNSAELTEKHSENGSSIRLTFPIGLAKSNL</sequence>
<dbReference type="GO" id="GO:0016020">
    <property type="term" value="C:membrane"/>
    <property type="evidence" value="ECO:0007669"/>
    <property type="project" value="InterPro"/>
</dbReference>
<keyword evidence="1" id="KW-1133">Transmembrane helix</keyword>
<feature type="domain" description="Signal transduction histidine kinase internal region" evidence="2">
    <location>
        <begin position="165"/>
        <end position="236"/>
    </location>
</feature>
<dbReference type="InterPro" id="IPR010559">
    <property type="entry name" value="Sig_transdc_His_kin_internal"/>
</dbReference>
<reference evidence="3 4" key="1">
    <citation type="submission" date="2019-05" db="EMBL/GenBank/DDBJ databases">
        <title>Genome sequencing of F202Z8.</title>
        <authorList>
            <person name="Kwon Y.M."/>
        </authorList>
    </citation>
    <scope>NUCLEOTIDE SEQUENCE [LARGE SCALE GENOMIC DNA]</scope>
    <source>
        <strain evidence="3 4">F202Z8</strain>
    </source>
</reference>
<keyword evidence="1" id="KW-0472">Membrane</keyword>
<gene>
    <name evidence="3" type="ORF">FGM00_13645</name>
</gene>
<dbReference type="Pfam" id="PF06580">
    <property type="entry name" value="His_kinase"/>
    <property type="match status" value="1"/>
</dbReference>
<dbReference type="PANTHER" id="PTHR34220:SF7">
    <property type="entry name" value="SENSOR HISTIDINE KINASE YPDA"/>
    <property type="match status" value="1"/>
</dbReference>